<comment type="caution">
    <text evidence="2">The sequence shown here is derived from an EMBL/GenBank/DDBJ whole genome shotgun (WGS) entry which is preliminary data.</text>
</comment>
<feature type="region of interest" description="Disordered" evidence="1">
    <location>
        <begin position="36"/>
        <end position="56"/>
    </location>
</feature>
<name>A0AA40AHC6_9PEZI</name>
<feature type="region of interest" description="Disordered" evidence="1">
    <location>
        <begin position="213"/>
        <end position="258"/>
    </location>
</feature>
<reference evidence="2" key="1">
    <citation type="submission" date="2023-06" db="EMBL/GenBank/DDBJ databases">
        <title>Genome-scale phylogeny and comparative genomics of the fungal order Sordariales.</title>
        <authorList>
            <consortium name="Lawrence Berkeley National Laboratory"/>
            <person name="Hensen N."/>
            <person name="Bonometti L."/>
            <person name="Westerberg I."/>
            <person name="Brannstrom I.O."/>
            <person name="Guillou S."/>
            <person name="Cros-Aarteil S."/>
            <person name="Calhoun S."/>
            <person name="Haridas S."/>
            <person name="Kuo A."/>
            <person name="Mondo S."/>
            <person name="Pangilinan J."/>
            <person name="Riley R."/>
            <person name="Labutti K."/>
            <person name="Andreopoulos B."/>
            <person name="Lipzen A."/>
            <person name="Chen C."/>
            <person name="Yanf M."/>
            <person name="Daum C."/>
            <person name="Ng V."/>
            <person name="Clum A."/>
            <person name="Steindorff A."/>
            <person name="Ohm R."/>
            <person name="Martin F."/>
            <person name="Silar P."/>
            <person name="Natvig D."/>
            <person name="Lalanne C."/>
            <person name="Gautier V."/>
            <person name="Ament-Velasquez S.L."/>
            <person name="Kruys A."/>
            <person name="Hutchinson M.I."/>
            <person name="Powell A.J."/>
            <person name="Barry K."/>
            <person name="Miller A.N."/>
            <person name="Grigoriev I.V."/>
            <person name="Debuchy R."/>
            <person name="Gladieux P."/>
            <person name="Thoren M.H."/>
            <person name="Johannesson H."/>
        </authorList>
    </citation>
    <scope>NUCLEOTIDE SEQUENCE</scope>
    <source>
        <strain evidence="2">SMH4607-1</strain>
    </source>
</reference>
<dbReference type="Proteomes" id="UP001172102">
    <property type="component" value="Unassembled WGS sequence"/>
</dbReference>
<dbReference type="AlphaFoldDB" id="A0AA40AHC6"/>
<keyword evidence="3" id="KW-1185">Reference proteome</keyword>
<evidence type="ECO:0000313" key="2">
    <source>
        <dbReference type="EMBL" id="KAK0715813.1"/>
    </source>
</evidence>
<protein>
    <submittedName>
        <fullName evidence="2">Uncharacterized protein</fullName>
    </submittedName>
</protein>
<feature type="compositionally biased region" description="Polar residues" evidence="1">
    <location>
        <begin position="37"/>
        <end position="49"/>
    </location>
</feature>
<gene>
    <name evidence="2" type="ORF">B0H67DRAFT_251169</name>
</gene>
<organism evidence="2 3">
    <name type="scientific">Lasiosphaeris hirsuta</name>
    <dbReference type="NCBI Taxonomy" id="260670"/>
    <lineage>
        <taxon>Eukaryota</taxon>
        <taxon>Fungi</taxon>
        <taxon>Dikarya</taxon>
        <taxon>Ascomycota</taxon>
        <taxon>Pezizomycotina</taxon>
        <taxon>Sordariomycetes</taxon>
        <taxon>Sordariomycetidae</taxon>
        <taxon>Sordariales</taxon>
        <taxon>Lasiosphaeriaceae</taxon>
        <taxon>Lasiosphaeris</taxon>
    </lineage>
</organism>
<evidence type="ECO:0000256" key="1">
    <source>
        <dbReference type="SAM" id="MobiDB-lite"/>
    </source>
</evidence>
<accession>A0AA40AHC6</accession>
<evidence type="ECO:0000313" key="3">
    <source>
        <dbReference type="Proteomes" id="UP001172102"/>
    </source>
</evidence>
<sequence length="258" mass="28283">MQPLEPGFLRRAGGVPCPRIGHLWGIEGGRGVCTAGSKRTTAADNSSSCRPRQRRRRKGEWENWLKDCADDCSIWMKRAAARSRHQRRTGVGAMGNKTGYGDMGMWGAAWGTDAQEKTAKQLVQLVQSGSVVLSGSVAPDEPARLASHAKFKRARMVWLPQRACSSRSTSITANRWDTAFLAADARIRLVAASSYRTTPLQVSLNSADNRLLPVKKRRVGDPDSDAASEPEFSASPYHCGRSKTDSNDSSSRPLHHKH</sequence>
<proteinExistence type="predicted"/>
<dbReference type="EMBL" id="JAUKUA010000004">
    <property type="protein sequence ID" value="KAK0715813.1"/>
    <property type="molecule type" value="Genomic_DNA"/>
</dbReference>